<gene>
    <name evidence="2" type="ORF">SETIT_2G426100v2</name>
</gene>
<dbReference type="AlphaFoldDB" id="A0A368Q8V4"/>
<evidence type="ECO:0000313" key="2">
    <source>
        <dbReference type="EMBL" id="RCV14437.1"/>
    </source>
</evidence>
<protein>
    <submittedName>
        <fullName evidence="2">Uncharacterized protein</fullName>
    </submittedName>
</protein>
<evidence type="ECO:0000256" key="1">
    <source>
        <dbReference type="SAM" id="MobiDB-lite"/>
    </source>
</evidence>
<dbReference type="EMBL" id="CM003529">
    <property type="protein sequence ID" value="RCV14437.1"/>
    <property type="molecule type" value="Genomic_DNA"/>
</dbReference>
<accession>A0A368Q8V4</accession>
<reference evidence="2" key="2">
    <citation type="submission" date="2015-07" db="EMBL/GenBank/DDBJ databases">
        <authorList>
            <person name="Noorani M."/>
        </authorList>
    </citation>
    <scope>NUCLEOTIDE SEQUENCE</scope>
    <source>
        <strain evidence="2">Yugu1</strain>
    </source>
</reference>
<feature type="compositionally biased region" description="Basic and acidic residues" evidence="1">
    <location>
        <begin position="75"/>
        <end position="88"/>
    </location>
</feature>
<feature type="compositionally biased region" description="Basic residues" evidence="1">
    <location>
        <begin position="107"/>
        <end position="116"/>
    </location>
</feature>
<feature type="compositionally biased region" description="Gly residues" evidence="1">
    <location>
        <begin position="91"/>
        <end position="102"/>
    </location>
</feature>
<sequence length="126" mass="13473">MAGWVGLGLVAVPARPRRPGCWSAFQPAPGNTLPYWPCWRLRRRSSSSIAPVGDARGEAAVVAWSVAARRDLAIEKEGSDAARRRDEQAEGGEGGGREGMAGWGRTAGKRTTRSRGHLQVGPAFHV</sequence>
<proteinExistence type="predicted"/>
<organism evidence="2">
    <name type="scientific">Setaria italica</name>
    <name type="common">Foxtail millet</name>
    <name type="synonym">Panicum italicum</name>
    <dbReference type="NCBI Taxonomy" id="4555"/>
    <lineage>
        <taxon>Eukaryota</taxon>
        <taxon>Viridiplantae</taxon>
        <taxon>Streptophyta</taxon>
        <taxon>Embryophyta</taxon>
        <taxon>Tracheophyta</taxon>
        <taxon>Spermatophyta</taxon>
        <taxon>Magnoliopsida</taxon>
        <taxon>Liliopsida</taxon>
        <taxon>Poales</taxon>
        <taxon>Poaceae</taxon>
        <taxon>PACMAD clade</taxon>
        <taxon>Panicoideae</taxon>
        <taxon>Panicodae</taxon>
        <taxon>Paniceae</taxon>
        <taxon>Cenchrinae</taxon>
        <taxon>Setaria</taxon>
    </lineage>
</organism>
<feature type="region of interest" description="Disordered" evidence="1">
    <location>
        <begin position="75"/>
        <end position="126"/>
    </location>
</feature>
<reference evidence="2" key="1">
    <citation type="journal article" date="2012" name="Nat. Biotechnol.">
        <title>Reference genome sequence of the model plant Setaria.</title>
        <authorList>
            <person name="Bennetzen J.L."/>
            <person name="Schmutz J."/>
            <person name="Wang H."/>
            <person name="Percifield R."/>
            <person name="Hawkins J."/>
            <person name="Pontaroli A.C."/>
            <person name="Estep M."/>
            <person name="Feng L."/>
            <person name="Vaughn J.N."/>
            <person name="Grimwood J."/>
            <person name="Jenkins J."/>
            <person name="Barry K."/>
            <person name="Lindquist E."/>
            <person name="Hellsten U."/>
            <person name="Deshpande S."/>
            <person name="Wang X."/>
            <person name="Wu X."/>
            <person name="Mitros T."/>
            <person name="Triplett J."/>
            <person name="Yang X."/>
            <person name="Ye C.Y."/>
            <person name="Mauro-Herrera M."/>
            <person name="Wang L."/>
            <person name="Li P."/>
            <person name="Sharma M."/>
            <person name="Sharma R."/>
            <person name="Ronald P.C."/>
            <person name="Panaud O."/>
            <person name="Kellogg E.A."/>
            <person name="Brutnell T.P."/>
            <person name="Doust A.N."/>
            <person name="Tuskan G.A."/>
            <person name="Rokhsar D."/>
            <person name="Devos K.M."/>
        </authorList>
    </citation>
    <scope>NUCLEOTIDE SEQUENCE [LARGE SCALE GENOMIC DNA]</scope>
    <source>
        <strain evidence="2">Yugu1</strain>
    </source>
</reference>
<name>A0A368Q8V4_SETIT</name>